<dbReference type="Proteomes" id="UP000219565">
    <property type="component" value="Unassembled WGS sequence"/>
</dbReference>
<sequence length="217" mass="25023">MSSARMNRPDLPEYMTWEELEQLPEEIADQIELWEGRAVWSHREPAEHQEFTNLLWSGLRRCAREDATGGPRRCWHVYARTDVFLCRTGKSDFVTPDFLVHRCLPKPYRDVRAHDVLLAGEVLSPSNTQTDMEAKKARYARAGIPWYWEVTLEREKSAISVVHAYALETAHGELPAGVHPLHPANYLLTGSWTPKDSDAITTEFPFPIHIPWSELEF</sequence>
<name>A0A285LSJ3_9NOCA</name>
<dbReference type="Pfam" id="PF05685">
    <property type="entry name" value="Uma2"/>
    <property type="match status" value="1"/>
</dbReference>
<keyword evidence="2" id="KW-0255">Endonuclease</keyword>
<dbReference type="RefSeq" id="WP_245910354.1">
    <property type="nucleotide sequence ID" value="NZ_OBEG01000005.1"/>
</dbReference>
<dbReference type="Gene3D" id="3.90.1570.10">
    <property type="entry name" value="tt1808, chain A"/>
    <property type="match status" value="1"/>
</dbReference>
<dbReference type="InterPro" id="IPR008538">
    <property type="entry name" value="Uma2"/>
</dbReference>
<dbReference type="EMBL" id="OBEG01000005">
    <property type="protein sequence ID" value="SNY87914.1"/>
    <property type="molecule type" value="Genomic_DNA"/>
</dbReference>
<keyword evidence="2" id="KW-0378">Hydrolase</keyword>
<reference evidence="2 3" key="1">
    <citation type="submission" date="2017-09" db="EMBL/GenBank/DDBJ databases">
        <authorList>
            <person name="Ehlers B."/>
            <person name="Leendertz F.H."/>
        </authorList>
    </citation>
    <scope>NUCLEOTIDE SEQUENCE [LARGE SCALE GENOMIC DNA]</scope>
    <source>
        <strain evidence="2 3">DSM 45537</strain>
    </source>
</reference>
<dbReference type="InterPro" id="IPR011335">
    <property type="entry name" value="Restrct_endonuc-II-like"/>
</dbReference>
<feature type="domain" description="Putative restriction endonuclease" evidence="1">
    <location>
        <begin position="17"/>
        <end position="156"/>
    </location>
</feature>
<evidence type="ECO:0000313" key="3">
    <source>
        <dbReference type="Proteomes" id="UP000219565"/>
    </source>
</evidence>
<keyword evidence="2" id="KW-0540">Nuclease</keyword>
<dbReference type="AlphaFoldDB" id="A0A285LSJ3"/>
<dbReference type="SUPFAM" id="SSF52980">
    <property type="entry name" value="Restriction endonuclease-like"/>
    <property type="match status" value="1"/>
</dbReference>
<dbReference type="InterPro" id="IPR012296">
    <property type="entry name" value="Nuclease_put_TT1808"/>
</dbReference>
<accession>A0A285LSJ3</accession>
<proteinExistence type="predicted"/>
<keyword evidence="3" id="KW-1185">Reference proteome</keyword>
<evidence type="ECO:0000313" key="2">
    <source>
        <dbReference type="EMBL" id="SNY87914.1"/>
    </source>
</evidence>
<gene>
    <name evidence="2" type="ORF">SAMN04244553_4873</name>
</gene>
<dbReference type="CDD" id="cd06260">
    <property type="entry name" value="DUF820-like"/>
    <property type="match status" value="1"/>
</dbReference>
<organism evidence="2 3">
    <name type="scientific">Nocardia amikacinitolerans</name>
    <dbReference type="NCBI Taxonomy" id="756689"/>
    <lineage>
        <taxon>Bacteria</taxon>
        <taxon>Bacillati</taxon>
        <taxon>Actinomycetota</taxon>
        <taxon>Actinomycetes</taxon>
        <taxon>Mycobacteriales</taxon>
        <taxon>Nocardiaceae</taxon>
        <taxon>Nocardia</taxon>
    </lineage>
</organism>
<evidence type="ECO:0000259" key="1">
    <source>
        <dbReference type="Pfam" id="PF05685"/>
    </source>
</evidence>
<protein>
    <submittedName>
        <fullName evidence="2">Endonuclease, Uma2 family (Restriction endonuclease fold)</fullName>
    </submittedName>
</protein>
<dbReference type="GO" id="GO:0004519">
    <property type="term" value="F:endonuclease activity"/>
    <property type="evidence" value="ECO:0007669"/>
    <property type="project" value="UniProtKB-KW"/>
</dbReference>